<proteinExistence type="predicted"/>
<protein>
    <submittedName>
        <fullName evidence="2">Uncharacterized protein</fullName>
    </submittedName>
</protein>
<dbReference type="AlphaFoldDB" id="A0A498LLE6"/>
<feature type="region of interest" description="Disordered" evidence="1">
    <location>
        <begin position="46"/>
        <end position="74"/>
    </location>
</feature>
<gene>
    <name evidence="2" type="ORF">ROHU_032969</name>
</gene>
<evidence type="ECO:0000313" key="2">
    <source>
        <dbReference type="EMBL" id="RXN06245.1"/>
    </source>
</evidence>
<evidence type="ECO:0000313" key="3">
    <source>
        <dbReference type="Proteomes" id="UP000290572"/>
    </source>
</evidence>
<accession>A0A498LLE6</accession>
<evidence type="ECO:0000256" key="1">
    <source>
        <dbReference type="SAM" id="MobiDB-lite"/>
    </source>
</evidence>
<comment type="caution">
    <text evidence="2">The sequence shown here is derived from an EMBL/GenBank/DDBJ whole genome shotgun (WGS) entry which is preliminary data.</text>
</comment>
<feature type="compositionally biased region" description="Polar residues" evidence="1">
    <location>
        <begin position="63"/>
        <end position="73"/>
    </location>
</feature>
<organism evidence="2 3">
    <name type="scientific">Labeo rohita</name>
    <name type="common">Indian major carp</name>
    <name type="synonym">Cyprinus rohita</name>
    <dbReference type="NCBI Taxonomy" id="84645"/>
    <lineage>
        <taxon>Eukaryota</taxon>
        <taxon>Metazoa</taxon>
        <taxon>Chordata</taxon>
        <taxon>Craniata</taxon>
        <taxon>Vertebrata</taxon>
        <taxon>Euteleostomi</taxon>
        <taxon>Actinopterygii</taxon>
        <taxon>Neopterygii</taxon>
        <taxon>Teleostei</taxon>
        <taxon>Ostariophysi</taxon>
        <taxon>Cypriniformes</taxon>
        <taxon>Cyprinidae</taxon>
        <taxon>Labeoninae</taxon>
        <taxon>Labeonini</taxon>
        <taxon>Labeo</taxon>
    </lineage>
</organism>
<dbReference type="Proteomes" id="UP000290572">
    <property type="component" value="Unassembled WGS sequence"/>
</dbReference>
<sequence>MKDAQRHFTFAQVRLSQCSDSRNGELRTARKTVGLFHGIAEEGERRTEGQVGGLALHGKRQLNPVTSPSSSRRGSYWALGQHGGREWGVLRTGSSSRSLGVLVTVLCYYRTRCNVPKLVR</sequence>
<dbReference type="EMBL" id="QBIY01013375">
    <property type="protein sequence ID" value="RXN06245.1"/>
    <property type="molecule type" value="Genomic_DNA"/>
</dbReference>
<reference evidence="2 3" key="1">
    <citation type="submission" date="2018-03" db="EMBL/GenBank/DDBJ databases">
        <title>Draft genome sequence of Rohu Carp (Labeo rohita).</title>
        <authorList>
            <person name="Das P."/>
            <person name="Kushwaha B."/>
            <person name="Joshi C.G."/>
            <person name="Kumar D."/>
            <person name="Nagpure N.S."/>
            <person name="Sahoo L."/>
            <person name="Das S.P."/>
            <person name="Bit A."/>
            <person name="Patnaik S."/>
            <person name="Meher P.K."/>
            <person name="Jayasankar P."/>
            <person name="Koringa P.G."/>
            <person name="Patel N.V."/>
            <person name="Hinsu A.T."/>
            <person name="Kumar R."/>
            <person name="Pandey M."/>
            <person name="Agarwal S."/>
            <person name="Srivastava S."/>
            <person name="Singh M."/>
            <person name="Iquebal M.A."/>
            <person name="Jaiswal S."/>
            <person name="Angadi U.B."/>
            <person name="Kumar N."/>
            <person name="Raza M."/>
            <person name="Shah T.M."/>
            <person name="Rai A."/>
            <person name="Jena J.K."/>
        </authorList>
    </citation>
    <scope>NUCLEOTIDE SEQUENCE [LARGE SCALE GENOMIC DNA]</scope>
    <source>
        <strain evidence="2">DASCIFA01</strain>
        <tissue evidence="2">Testis</tissue>
    </source>
</reference>
<keyword evidence="3" id="KW-1185">Reference proteome</keyword>
<name>A0A498LLE6_LABRO</name>